<dbReference type="AlphaFoldDB" id="K0QZB5"/>
<keyword evidence="3" id="KW-1185">Reference proteome</keyword>
<dbReference type="InterPro" id="IPR038156">
    <property type="entry name" value="PCS_N_sf"/>
</dbReference>
<dbReference type="EMBL" id="AGNL01049047">
    <property type="protein sequence ID" value="EJK44918.1"/>
    <property type="molecule type" value="Genomic_DNA"/>
</dbReference>
<gene>
    <name evidence="2" type="ORF">THAOC_36506</name>
</gene>
<keyword evidence="1" id="KW-0472">Membrane</keyword>
<keyword evidence="1" id="KW-1133">Transmembrane helix</keyword>
<name>K0QZB5_THAOC</name>
<dbReference type="Proteomes" id="UP000266841">
    <property type="component" value="Unassembled WGS sequence"/>
</dbReference>
<dbReference type="SUPFAM" id="SSF54001">
    <property type="entry name" value="Cysteine proteinases"/>
    <property type="match status" value="1"/>
</dbReference>
<evidence type="ECO:0000313" key="2">
    <source>
        <dbReference type="EMBL" id="EJK44918.1"/>
    </source>
</evidence>
<organism evidence="2 3">
    <name type="scientific">Thalassiosira oceanica</name>
    <name type="common">Marine diatom</name>
    <dbReference type="NCBI Taxonomy" id="159749"/>
    <lineage>
        <taxon>Eukaryota</taxon>
        <taxon>Sar</taxon>
        <taxon>Stramenopiles</taxon>
        <taxon>Ochrophyta</taxon>
        <taxon>Bacillariophyta</taxon>
        <taxon>Coscinodiscophyceae</taxon>
        <taxon>Thalassiosirophycidae</taxon>
        <taxon>Thalassiosirales</taxon>
        <taxon>Thalassiosiraceae</taxon>
        <taxon>Thalassiosira</taxon>
    </lineage>
</organism>
<dbReference type="OrthoDB" id="46281at2759"/>
<evidence type="ECO:0008006" key="4">
    <source>
        <dbReference type="Google" id="ProtNLM"/>
    </source>
</evidence>
<dbReference type="InterPro" id="IPR038765">
    <property type="entry name" value="Papain-like_cys_pep_sf"/>
</dbReference>
<accession>K0QZB5</accession>
<keyword evidence="1" id="KW-0812">Transmembrane</keyword>
<evidence type="ECO:0000256" key="1">
    <source>
        <dbReference type="SAM" id="Phobius"/>
    </source>
</evidence>
<feature type="transmembrane region" description="Helical" evidence="1">
    <location>
        <begin position="23"/>
        <end position="42"/>
    </location>
</feature>
<evidence type="ECO:0000313" key="3">
    <source>
        <dbReference type="Proteomes" id="UP000266841"/>
    </source>
</evidence>
<dbReference type="Gene3D" id="3.90.70.30">
    <property type="entry name" value="Phytochelatin synthase, N-terminal domain"/>
    <property type="match status" value="1"/>
</dbReference>
<dbReference type="eggNOG" id="ENOG502SRA2">
    <property type="taxonomic scope" value="Eukaryota"/>
</dbReference>
<sequence length="310" mass="34925">MSLIQANGQHAGLIVPEKKPPSIFFYMFMQTLPFIIFPIFTVKSLFQRKFRHFPFTSFSLYRTIRESREKEQNYHQDPALLKELWKMPSAKAYLGSLEYQMQEGYCGSSTMRCILRSFGMKDAKLPPQKRGETAPPRWCPHIKETAEEYQKENQEDSVQFELTTNIVRGDVSYDEFERTLREGLANPNVRVACNFLRSALFGFETCRLVPFNFLISLYGGHFSPILGLVDRPGGCDDHASGEEKKDESGDDPAAAGPLVAIFDTNAKYGGVYLVSARKLHGAVGAVDVFANEPRAVILVEKSEKEVSPSG</sequence>
<protein>
    <recommendedName>
        <fullName evidence="4">Glutathione gamma-glutamylcysteinyltransferase</fullName>
    </recommendedName>
</protein>
<reference evidence="2 3" key="1">
    <citation type="journal article" date="2012" name="Genome Biol.">
        <title>Genome and low-iron response of an oceanic diatom adapted to chronic iron limitation.</title>
        <authorList>
            <person name="Lommer M."/>
            <person name="Specht M."/>
            <person name="Roy A.S."/>
            <person name="Kraemer L."/>
            <person name="Andreson R."/>
            <person name="Gutowska M.A."/>
            <person name="Wolf J."/>
            <person name="Bergner S.V."/>
            <person name="Schilhabel M.B."/>
            <person name="Klostermeier U.C."/>
            <person name="Beiko R.G."/>
            <person name="Rosenstiel P."/>
            <person name="Hippler M."/>
            <person name="Laroche J."/>
        </authorList>
    </citation>
    <scope>NUCLEOTIDE SEQUENCE [LARGE SCALE GENOMIC DNA]</scope>
    <source>
        <strain evidence="2 3">CCMP1005</strain>
    </source>
</reference>
<comment type="caution">
    <text evidence="2">The sequence shown here is derived from an EMBL/GenBank/DDBJ whole genome shotgun (WGS) entry which is preliminary data.</text>
</comment>
<dbReference type="OMA" id="EYQAREG"/>
<proteinExistence type="predicted"/>